<evidence type="ECO:0000313" key="5">
    <source>
        <dbReference type="Proteomes" id="UP000011715"/>
    </source>
</evidence>
<dbReference type="InterPro" id="IPR052895">
    <property type="entry name" value="HetReg/Transcr_Mod"/>
</dbReference>
<feature type="region of interest" description="Disordered" evidence="1">
    <location>
        <begin position="289"/>
        <end position="310"/>
    </location>
</feature>
<dbReference type="PANTHER" id="PTHR24148:SF73">
    <property type="entry name" value="HET DOMAIN PROTEIN (AFU_ORTHOLOGUE AFUA_8G01020)"/>
    <property type="match status" value="1"/>
</dbReference>
<dbReference type="InterPro" id="IPR010730">
    <property type="entry name" value="HET"/>
</dbReference>
<dbReference type="EMBL" id="GL876968">
    <property type="protein sequence ID" value="KLU85640.1"/>
    <property type="molecule type" value="Genomic_DNA"/>
</dbReference>
<feature type="domain" description="Heterokaryon incompatibility" evidence="2">
    <location>
        <begin position="55"/>
        <end position="258"/>
    </location>
</feature>
<evidence type="ECO:0000313" key="3">
    <source>
        <dbReference type="EMBL" id="KLU85640.1"/>
    </source>
</evidence>
<protein>
    <recommendedName>
        <fullName evidence="2">Heterokaryon incompatibility domain-containing protein</fullName>
    </recommendedName>
</protein>
<gene>
    <name evidence="3" type="ORF">MAPG_04662</name>
</gene>
<dbReference type="Pfam" id="PF06985">
    <property type="entry name" value="HET"/>
    <property type="match status" value="1"/>
</dbReference>
<evidence type="ECO:0000313" key="4">
    <source>
        <dbReference type="EnsemblFungi" id="MAPG_04662T0"/>
    </source>
</evidence>
<dbReference type="VEuPathDB" id="FungiDB:MAPG_04662"/>
<accession>A0A0C4DXC0</accession>
<reference evidence="4" key="4">
    <citation type="journal article" date="2015" name="G3 (Bethesda)">
        <title>Genome sequences of three phytopathogenic species of the Magnaporthaceae family of fungi.</title>
        <authorList>
            <person name="Okagaki L.H."/>
            <person name="Nunes C.C."/>
            <person name="Sailsbery J."/>
            <person name="Clay B."/>
            <person name="Brown D."/>
            <person name="John T."/>
            <person name="Oh Y."/>
            <person name="Young N."/>
            <person name="Fitzgerald M."/>
            <person name="Haas B.J."/>
            <person name="Zeng Q."/>
            <person name="Young S."/>
            <person name="Adiconis X."/>
            <person name="Fan L."/>
            <person name="Levin J.Z."/>
            <person name="Mitchell T.K."/>
            <person name="Okubara P.A."/>
            <person name="Farman M.L."/>
            <person name="Kohn L.M."/>
            <person name="Birren B."/>
            <person name="Ma L.-J."/>
            <person name="Dean R.A."/>
        </authorList>
    </citation>
    <scope>NUCLEOTIDE SEQUENCE</scope>
    <source>
        <strain evidence="4">ATCC 64411 / 73-15</strain>
    </source>
</reference>
<keyword evidence="5" id="KW-1185">Reference proteome</keyword>
<dbReference type="Proteomes" id="UP000011715">
    <property type="component" value="Unassembled WGS sequence"/>
</dbReference>
<dbReference type="EnsemblFungi" id="MAPG_04662T0">
    <property type="protein sequence ID" value="MAPG_04662T0"/>
    <property type="gene ID" value="MAPG_04662"/>
</dbReference>
<reference evidence="3" key="2">
    <citation type="submission" date="2010-05" db="EMBL/GenBank/DDBJ databases">
        <title>The Genome Sequence of Magnaporthe poae strain ATCC 64411.</title>
        <authorList>
            <consortium name="The Broad Institute Genome Sequencing Platform"/>
            <consortium name="Broad Institute Genome Sequencing Center for Infectious Disease"/>
            <person name="Ma L.-J."/>
            <person name="Dead R."/>
            <person name="Young S."/>
            <person name="Zeng Q."/>
            <person name="Koehrsen M."/>
            <person name="Alvarado L."/>
            <person name="Berlin A."/>
            <person name="Chapman S.B."/>
            <person name="Chen Z."/>
            <person name="Freedman E."/>
            <person name="Gellesch M."/>
            <person name="Goldberg J."/>
            <person name="Griggs A."/>
            <person name="Gujja S."/>
            <person name="Heilman E.R."/>
            <person name="Heiman D."/>
            <person name="Hepburn T."/>
            <person name="Howarth C."/>
            <person name="Jen D."/>
            <person name="Larson L."/>
            <person name="Mehta T."/>
            <person name="Neiman D."/>
            <person name="Pearson M."/>
            <person name="Roberts A."/>
            <person name="Saif S."/>
            <person name="Shea T."/>
            <person name="Shenoy N."/>
            <person name="Sisk P."/>
            <person name="Stolte C."/>
            <person name="Sykes S."/>
            <person name="Walk T."/>
            <person name="White J."/>
            <person name="Yandava C."/>
            <person name="Haas B."/>
            <person name="Nusbaum C."/>
            <person name="Birren B."/>
        </authorList>
    </citation>
    <scope>NUCLEOTIDE SEQUENCE</scope>
    <source>
        <strain evidence="3">ATCC 64411</strain>
    </source>
</reference>
<dbReference type="AlphaFoldDB" id="A0A0C4DXC0"/>
<evidence type="ECO:0000259" key="2">
    <source>
        <dbReference type="Pfam" id="PF06985"/>
    </source>
</evidence>
<dbReference type="OrthoDB" id="3557394at2759"/>
<feature type="region of interest" description="Disordered" evidence="1">
    <location>
        <begin position="153"/>
        <end position="172"/>
    </location>
</feature>
<dbReference type="STRING" id="644358.A0A0C4DXC0"/>
<reference evidence="3" key="3">
    <citation type="submission" date="2011-03" db="EMBL/GenBank/DDBJ databases">
        <title>Annotation of Magnaporthe poae ATCC 64411.</title>
        <authorList>
            <person name="Ma L.-J."/>
            <person name="Dead R."/>
            <person name="Young S.K."/>
            <person name="Zeng Q."/>
            <person name="Gargeya S."/>
            <person name="Fitzgerald M."/>
            <person name="Haas B."/>
            <person name="Abouelleil A."/>
            <person name="Alvarado L."/>
            <person name="Arachchi H.M."/>
            <person name="Berlin A."/>
            <person name="Brown A."/>
            <person name="Chapman S.B."/>
            <person name="Chen Z."/>
            <person name="Dunbar C."/>
            <person name="Freedman E."/>
            <person name="Gearin G."/>
            <person name="Gellesch M."/>
            <person name="Goldberg J."/>
            <person name="Griggs A."/>
            <person name="Gujja S."/>
            <person name="Heiman D."/>
            <person name="Howarth C."/>
            <person name="Larson L."/>
            <person name="Lui A."/>
            <person name="MacDonald P.J.P."/>
            <person name="Mehta T."/>
            <person name="Montmayeur A."/>
            <person name="Murphy C."/>
            <person name="Neiman D."/>
            <person name="Pearson M."/>
            <person name="Priest M."/>
            <person name="Roberts A."/>
            <person name="Saif S."/>
            <person name="Shea T."/>
            <person name="Shenoy N."/>
            <person name="Sisk P."/>
            <person name="Stolte C."/>
            <person name="Sykes S."/>
            <person name="Yandava C."/>
            <person name="Wortman J."/>
            <person name="Nusbaum C."/>
            <person name="Birren B."/>
        </authorList>
    </citation>
    <scope>NUCLEOTIDE SEQUENCE</scope>
    <source>
        <strain evidence="3">ATCC 64411</strain>
    </source>
</reference>
<dbReference type="EMBL" id="ADBL01001090">
    <property type="status" value="NOT_ANNOTATED_CDS"/>
    <property type="molecule type" value="Genomic_DNA"/>
</dbReference>
<reference evidence="5" key="1">
    <citation type="submission" date="2010-05" db="EMBL/GenBank/DDBJ databases">
        <title>The genome sequence of Magnaporthe poae strain ATCC 64411.</title>
        <authorList>
            <person name="Ma L.-J."/>
            <person name="Dead R."/>
            <person name="Young S."/>
            <person name="Zeng Q."/>
            <person name="Koehrsen M."/>
            <person name="Alvarado L."/>
            <person name="Berlin A."/>
            <person name="Chapman S.B."/>
            <person name="Chen Z."/>
            <person name="Freedman E."/>
            <person name="Gellesch M."/>
            <person name="Goldberg J."/>
            <person name="Griggs A."/>
            <person name="Gujja S."/>
            <person name="Heilman E.R."/>
            <person name="Heiman D."/>
            <person name="Hepburn T."/>
            <person name="Howarth C."/>
            <person name="Jen D."/>
            <person name="Larson L."/>
            <person name="Mehta T."/>
            <person name="Neiman D."/>
            <person name="Pearson M."/>
            <person name="Roberts A."/>
            <person name="Saif S."/>
            <person name="Shea T."/>
            <person name="Shenoy N."/>
            <person name="Sisk P."/>
            <person name="Stolte C."/>
            <person name="Sykes S."/>
            <person name="Walk T."/>
            <person name="White J."/>
            <person name="Yandava C."/>
            <person name="Haas B."/>
            <person name="Nusbaum C."/>
            <person name="Birren B."/>
        </authorList>
    </citation>
    <scope>NUCLEOTIDE SEQUENCE [LARGE SCALE GENOMIC DNA]</scope>
    <source>
        <strain evidence="5">ATCC 64411 / 73-15</strain>
    </source>
</reference>
<proteinExistence type="predicted"/>
<name>A0A0C4DXC0_MAGP6</name>
<organism evidence="4 5">
    <name type="scientific">Magnaporthiopsis poae (strain ATCC 64411 / 73-15)</name>
    <name type="common">Kentucky bluegrass fungus</name>
    <name type="synonym">Magnaporthe poae</name>
    <dbReference type="NCBI Taxonomy" id="644358"/>
    <lineage>
        <taxon>Eukaryota</taxon>
        <taxon>Fungi</taxon>
        <taxon>Dikarya</taxon>
        <taxon>Ascomycota</taxon>
        <taxon>Pezizomycotina</taxon>
        <taxon>Sordariomycetes</taxon>
        <taxon>Sordariomycetidae</taxon>
        <taxon>Magnaporthales</taxon>
        <taxon>Magnaporthaceae</taxon>
        <taxon>Magnaporthiopsis</taxon>
    </lineage>
</organism>
<reference evidence="4" key="5">
    <citation type="submission" date="2015-06" db="UniProtKB">
        <authorList>
            <consortium name="EnsemblFungi"/>
        </authorList>
    </citation>
    <scope>IDENTIFICATION</scope>
    <source>
        <strain evidence="4">ATCC 64411</strain>
    </source>
</reference>
<dbReference type="PANTHER" id="PTHR24148">
    <property type="entry name" value="ANKYRIN REPEAT DOMAIN-CONTAINING PROTEIN 39 HOMOLOG-RELATED"/>
    <property type="match status" value="1"/>
</dbReference>
<sequence length="740" mass="83315">MENKDPAEDPASSPYPPLGGERAIRLATIHPGSWADEVRCKLTSWLLDSAQRPEYQALSYAWGSAHVTEEIFLNDQPLQVTVNLACALRYLRHSSYDVTFWIDALCINQQDLEERGVQVPLIRDIYSRAVGLTIFLGNGVSHRTPRAFHRSHTPSAAASHDFSSGGGARGPARDRQVVADFWDSWRNRRRRTGDKPSHRALSVFCLLWSLAYDMSTTQTWPPPELLDPGREPDVRDLFEAVRQMLLSPWWNRIWVVQEVAVARGPVTLRFGDASAPWDLLVRAARHPCLLPEPEPQPTGEKAQQQQQQGRQLQTEYAKVLQLFARVVRNIEALRTRWLDGGGAPMLSLLQEFGYRDATDERDKVYALMGLASASGPHAIHADYAMSVKDVYKQVALFFLESTPTLAFLTGNQTRKNRRDLPSWVPDWGAIVEPGDRARAAVIDLYDAHRAATTKEPRYITTPGCDVLGIRSRVIDKAEAVGDRLITWDGGGENYALQVVYSWIVVASNPRGVLHVGEQLRVANALVGGLRAEDSEAGESVRYARLRSQTAPEHENVQLLHWFVTHLAPAIDGAMQGTPGYIPLAISLREAAMILPPSLDGRPLGATYNPRHFNTAMKLATEGRTFFKTADGYMGLGPSSMLPGDHIYTLRSGQTHMVLRHTSTRMEYRPYVAFKRRVLQHGCRDYNSRVLYNLIGDCYLYIEDLEVWRNTWRLCSVSQEWHLWQPPDSKPSQDEDWVGLI</sequence>
<evidence type="ECO:0000256" key="1">
    <source>
        <dbReference type="SAM" id="MobiDB-lite"/>
    </source>
</evidence>
<dbReference type="eggNOG" id="ENOG502SMXX">
    <property type="taxonomic scope" value="Eukaryota"/>
</dbReference>